<dbReference type="Proteomes" id="UP000434582">
    <property type="component" value="Unassembled WGS sequence"/>
</dbReference>
<keyword evidence="3" id="KW-1185">Reference proteome</keyword>
<gene>
    <name evidence="2" type="ORF">GHC57_07900</name>
</gene>
<dbReference type="NCBIfam" id="TIGR03370">
    <property type="entry name" value="VPLPA-CTERM"/>
    <property type="match status" value="1"/>
</dbReference>
<organism evidence="2 3">
    <name type="scientific">Roseospira navarrensis</name>
    <dbReference type="NCBI Taxonomy" id="140058"/>
    <lineage>
        <taxon>Bacteria</taxon>
        <taxon>Pseudomonadati</taxon>
        <taxon>Pseudomonadota</taxon>
        <taxon>Alphaproteobacteria</taxon>
        <taxon>Rhodospirillales</taxon>
        <taxon>Rhodospirillaceae</taxon>
        <taxon>Roseospira</taxon>
    </lineage>
</organism>
<proteinExistence type="predicted"/>
<keyword evidence="1" id="KW-0472">Membrane</keyword>
<feature type="transmembrane region" description="Helical" evidence="1">
    <location>
        <begin position="12"/>
        <end position="32"/>
    </location>
</feature>
<keyword evidence="1" id="KW-1133">Transmembrane helix</keyword>
<evidence type="ECO:0000256" key="1">
    <source>
        <dbReference type="SAM" id="Phobius"/>
    </source>
</evidence>
<name>A0A7X1ZFH2_9PROT</name>
<evidence type="ECO:0000313" key="3">
    <source>
        <dbReference type="Proteomes" id="UP000434582"/>
    </source>
</evidence>
<dbReference type="EMBL" id="WIVE01000019">
    <property type="protein sequence ID" value="MQX36437.1"/>
    <property type="molecule type" value="Genomic_DNA"/>
</dbReference>
<accession>A0A7X1ZFH2</accession>
<comment type="caution">
    <text evidence="2">The sequence shown here is derived from an EMBL/GenBank/DDBJ whole genome shotgun (WGS) entry which is preliminary data.</text>
</comment>
<sequence>MDIDPKRIHQMATPPFGVWIFFAFCMILRLVVRTCRTGFATTPDLGTVAISRPWTNAWAPAARHRPTRLTAFHPEDVFMFKYALPALVGAVALWGSTAQASFIDVHTGSLSDLRVIESAFWTNKTVAATEDFEGLAAGTDYSGGAVLNTAVGDFSSTKAGQRGQLISVEGTGAFHSKESWMGGRRNVTGDSLDGRYLENNDSKQVKWVFNNLTGINALSFFMTDVNDVSGVFKLTFKDNSTLEEGFTSSKQPNGTINFVTAAFGADVDLFEVIFDQSTSNDGWGADDFTVGAVPLPAAAWFLLTALGGLVGTRWLKKGDAGATA</sequence>
<evidence type="ECO:0000313" key="2">
    <source>
        <dbReference type="EMBL" id="MQX36437.1"/>
    </source>
</evidence>
<protein>
    <submittedName>
        <fullName evidence="2">VPLPA-CTERM sorting domain-containing protein</fullName>
    </submittedName>
</protein>
<dbReference type="InterPro" id="IPR022472">
    <property type="entry name" value="VPLPA-CTERM"/>
</dbReference>
<dbReference type="OrthoDB" id="8546032at2"/>
<keyword evidence="1" id="KW-0812">Transmembrane</keyword>
<reference evidence="2 3" key="1">
    <citation type="submission" date="2019-10" db="EMBL/GenBank/DDBJ databases">
        <title>Draft whole-genome sequence of the purple nonsulfur photosynthetic bacterium Roseospira navarrensis DSM 15114.</title>
        <authorList>
            <person name="Kyndt J.A."/>
            <person name="Meyer T.E."/>
        </authorList>
    </citation>
    <scope>NUCLEOTIDE SEQUENCE [LARGE SCALE GENOMIC DNA]</scope>
    <source>
        <strain evidence="2 3">DSM 15114</strain>
    </source>
</reference>
<dbReference type="AlphaFoldDB" id="A0A7X1ZFH2"/>